<protein>
    <recommendedName>
        <fullName evidence="3">EcsC family protein</fullName>
    </recommendedName>
</protein>
<evidence type="ECO:0000313" key="1">
    <source>
        <dbReference type="EMBL" id="MBB5835364.1"/>
    </source>
</evidence>
<accession>A0A7W9MT77</accession>
<dbReference type="PANTHER" id="PTHR41260:SF1">
    <property type="entry name" value="PROTEIN ECSC"/>
    <property type="match status" value="1"/>
</dbReference>
<dbReference type="RefSeq" id="WP_184795026.1">
    <property type="nucleotide sequence ID" value="NZ_JACHMY010000001.1"/>
</dbReference>
<dbReference type="InterPro" id="IPR024787">
    <property type="entry name" value="EcsC"/>
</dbReference>
<organism evidence="1 2">
    <name type="scientific">Kribbella italica</name>
    <dbReference type="NCBI Taxonomy" id="1540520"/>
    <lineage>
        <taxon>Bacteria</taxon>
        <taxon>Bacillati</taxon>
        <taxon>Actinomycetota</taxon>
        <taxon>Actinomycetes</taxon>
        <taxon>Propionibacteriales</taxon>
        <taxon>Kribbellaceae</taxon>
        <taxon>Kribbella</taxon>
    </lineage>
</organism>
<evidence type="ECO:0000313" key="2">
    <source>
        <dbReference type="Proteomes" id="UP000549971"/>
    </source>
</evidence>
<evidence type="ECO:0008006" key="3">
    <source>
        <dbReference type="Google" id="ProtNLM"/>
    </source>
</evidence>
<keyword evidence="2" id="KW-1185">Reference proteome</keyword>
<comment type="caution">
    <text evidence="1">The sequence shown here is derived from an EMBL/GenBank/DDBJ whole genome shotgun (WGS) entry which is preliminary data.</text>
</comment>
<dbReference type="EMBL" id="JACHMY010000001">
    <property type="protein sequence ID" value="MBB5835364.1"/>
    <property type="molecule type" value="Genomic_DNA"/>
</dbReference>
<reference evidence="1 2" key="1">
    <citation type="submission" date="2020-08" db="EMBL/GenBank/DDBJ databases">
        <title>Sequencing the genomes of 1000 actinobacteria strains.</title>
        <authorList>
            <person name="Klenk H.-P."/>
        </authorList>
    </citation>
    <scope>NUCLEOTIDE SEQUENCE [LARGE SCALE GENOMIC DNA]</scope>
    <source>
        <strain evidence="1 2">DSM 28967</strain>
    </source>
</reference>
<sequence>MGFEEMTPYERAAWQRSLDLLHESPRQTVVSRKVRERLSSTASWVAGKVGDLPGAESAREIVNRAFEGTLALTFQPALRSTRPASVVKRYAQKYPEIGTYEQIRELPLESRDTMMPPRFGYTLGSAGQGAATALAVTGAEVATTVTAGTTAAVAIGAVAADAVASMAMMGRTIGAVASGYGYDVRLPDEELFAMGVLSLGVAGSLGAKTQALAALSRLTQQMMRQATWKQLNEHLLVRAIGKVYQILGLRLTQKKLAQTVPFVGVGLNAALSASLTERTFRRAQAVYRLRTLSETYGIDPEEWMPRSPSPENDDAAGEAAVDVMAVLDAERDASGQLVPISGVRFKWKAWEA</sequence>
<name>A0A7W9MT77_9ACTN</name>
<dbReference type="AlphaFoldDB" id="A0A7W9MT77"/>
<gene>
    <name evidence="1" type="ORF">HDA39_002098</name>
</gene>
<dbReference type="Pfam" id="PF12787">
    <property type="entry name" value="EcsC"/>
    <property type="match status" value="1"/>
</dbReference>
<dbReference type="Proteomes" id="UP000549971">
    <property type="component" value="Unassembled WGS sequence"/>
</dbReference>
<dbReference type="PANTHER" id="PTHR41260">
    <property type="entry name" value="PROTEIN ECSC"/>
    <property type="match status" value="1"/>
</dbReference>
<proteinExistence type="predicted"/>